<keyword evidence="2" id="KW-0378">Hydrolase</keyword>
<proteinExistence type="predicted"/>
<dbReference type="GO" id="GO:0004519">
    <property type="term" value="F:endonuclease activity"/>
    <property type="evidence" value="ECO:0007669"/>
    <property type="project" value="UniProtKB-KW"/>
</dbReference>
<feature type="region of interest" description="Disordered" evidence="1">
    <location>
        <begin position="51"/>
        <end position="70"/>
    </location>
</feature>
<keyword evidence="3" id="KW-1185">Reference proteome</keyword>
<keyword evidence="2" id="KW-0540">Nuclease</keyword>
<dbReference type="GeneID" id="81124944"/>
<dbReference type="EMBL" id="JBHTAH010000008">
    <property type="protein sequence ID" value="MFC7070128.1"/>
    <property type="molecule type" value="Genomic_DNA"/>
</dbReference>
<name>A0ABD5WEI1_9EURY</name>
<comment type="caution">
    <text evidence="2">The sequence shown here is derived from an EMBL/GenBank/DDBJ whole genome shotgun (WGS) entry which is preliminary data.</text>
</comment>
<reference evidence="2 3" key="1">
    <citation type="journal article" date="2019" name="Int. J. Syst. Evol. Microbiol.">
        <title>The Global Catalogue of Microorganisms (GCM) 10K type strain sequencing project: providing services to taxonomists for standard genome sequencing and annotation.</title>
        <authorList>
            <consortium name="The Broad Institute Genomics Platform"/>
            <consortium name="The Broad Institute Genome Sequencing Center for Infectious Disease"/>
            <person name="Wu L."/>
            <person name="Ma J."/>
        </authorList>
    </citation>
    <scope>NUCLEOTIDE SEQUENCE [LARGE SCALE GENOMIC DNA]</scope>
    <source>
        <strain evidence="2 3">DT31</strain>
    </source>
</reference>
<dbReference type="RefSeq" id="WP_284033033.1">
    <property type="nucleotide sequence ID" value="NZ_CP126154.1"/>
</dbReference>
<evidence type="ECO:0000256" key="1">
    <source>
        <dbReference type="SAM" id="MobiDB-lite"/>
    </source>
</evidence>
<protein>
    <submittedName>
        <fullName evidence="2">Homing endonuclease associated repeat-containing protein</fullName>
    </submittedName>
</protein>
<evidence type="ECO:0000313" key="2">
    <source>
        <dbReference type="EMBL" id="MFC7070128.1"/>
    </source>
</evidence>
<dbReference type="AlphaFoldDB" id="A0ABD5WEI1"/>
<gene>
    <name evidence="2" type="ORF">ACFQL9_10795</name>
</gene>
<sequence>MATKDDCLDALRTAADRLGESPSKGQYEDLDLTPSASTILRHCGGWNAAKEEAGLHTNTSTGSRTLPKPEDVELPEGLVWEELSQDQRWHYRNREWNTERTLRRRARLRSWVNDQKAESGCARCGESDAACLDLHHTEPDEKDRSVTRMITDGYGQERLEAELRKCIVLCANCHRKEHFTDPLRRFQDDTEHASR</sequence>
<dbReference type="Proteomes" id="UP001596461">
    <property type="component" value="Unassembled WGS sequence"/>
</dbReference>
<dbReference type="InterPro" id="IPR041025">
    <property type="entry name" value="HNH_repeat"/>
</dbReference>
<keyword evidence="2" id="KW-0255">Endonuclease</keyword>
<accession>A0ABD5WEI1</accession>
<evidence type="ECO:0000313" key="3">
    <source>
        <dbReference type="Proteomes" id="UP001596461"/>
    </source>
</evidence>
<dbReference type="Pfam" id="PF18780">
    <property type="entry name" value="HNH_repeat"/>
    <property type="match status" value="1"/>
</dbReference>
<organism evidence="2 3">
    <name type="scientific">Halobaculum lipolyticum</name>
    <dbReference type="NCBI Taxonomy" id="3032001"/>
    <lineage>
        <taxon>Archaea</taxon>
        <taxon>Methanobacteriati</taxon>
        <taxon>Methanobacteriota</taxon>
        <taxon>Stenosarchaea group</taxon>
        <taxon>Halobacteria</taxon>
        <taxon>Halobacteriales</taxon>
        <taxon>Haloferacaceae</taxon>
        <taxon>Halobaculum</taxon>
    </lineage>
</organism>